<gene>
    <name evidence="1" type="ORF">QC763_0040760</name>
</gene>
<accession>A0ABR0HQP0</accession>
<comment type="caution">
    <text evidence="1">The sequence shown here is derived from an EMBL/GenBank/DDBJ whole genome shotgun (WGS) entry which is preliminary data.</text>
</comment>
<sequence>MELGHKGTTSRAARDPITTAGRTSCSNLLPCCHLAALDGTGSFTRGWGKREPKISPQEVIANSTENSLPLFWYSAPRCVDYRAWGMADANRR</sequence>
<protein>
    <submittedName>
        <fullName evidence="1">Uncharacterized protein</fullName>
    </submittedName>
</protein>
<dbReference type="EMBL" id="JAFFHB010000002">
    <property type="protein sequence ID" value="KAK4670242.1"/>
    <property type="molecule type" value="Genomic_DNA"/>
</dbReference>
<dbReference type="Proteomes" id="UP001326199">
    <property type="component" value="Unassembled WGS sequence"/>
</dbReference>
<evidence type="ECO:0000313" key="2">
    <source>
        <dbReference type="Proteomes" id="UP001326199"/>
    </source>
</evidence>
<dbReference type="GeneID" id="87925633"/>
<dbReference type="RefSeq" id="XP_062768912.1">
    <property type="nucleotide sequence ID" value="XM_062905626.1"/>
</dbReference>
<evidence type="ECO:0000313" key="1">
    <source>
        <dbReference type="EMBL" id="KAK4670242.1"/>
    </source>
</evidence>
<proteinExistence type="predicted"/>
<reference evidence="1 2" key="1">
    <citation type="journal article" date="2023" name="bioRxiv">
        <title>High-quality genome assemblies of four members of thePodospora anserinaspecies complex.</title>
        <authorList>
            <person name="Ament-Velasquez S.L."/>
            <person name="Vogan A.A."/>
            <person name="Wallerman O."/>
            <person name="Hartmann F."/>
            <person name="Gautier V."/>
            <person name="Silar P."/>
            <person name="Giraud T."/>
            <person name="Johannesson H."/>
        </authorList>
    </citation>
    <scope>NUCLEOTIDE SEQUENCE [LARGE SCALE GENOMIC DNA]</scope>
    <source>
        <strain evidence="1 2">CBS 411.78</strain>
    </source>
</reference>
<name>A0ABR0HQP0_9PEZI</name>
<organism evidence="1 2">
    <name type="scientific">Podospora pseudopauciseta</name>
    <dbReference type="NCBI Taxonomy" id="2093780"/>
    <lineage>
        <taxon>Eukaryota</taxon>
        <taxon>Fungi</taxon>
        <taxon>Dikarya</taxon>
        <taxon>Ascomycota</taxon>
        <taxon>Pezizomycotina</taxon>
        <taxon>Sordariomycetes</taxon>
        <taxon>Sordariomycetidae</taxon>
        <taxon>Sordariales</taxon>
        <taxon>Podosporaceae</taxon>
        <taxon>Podospora</taxon>
    </lineage>
</organism>
<keyword evidence="2" id="KW-1185">Reference proteome</keyword>